<sequence length="174" mass="20366">MANEVRDYLSRQFETAWALTEFHLNGLATEECLWRPAHQGLHVHQGPDGRWRADWPDREDYDIGPSSIAWLTWHLGFWWSMVLNHSFGDGTLSRENVMWPGTADDVRKWIGELQSQWRAVLEQVTDDDLRSAQRTRWPLQDRPFGDVVAWVNIELTKNAAELGYARFLYAVRAR</sequence>
<evidence type="ECO:0000259" key="1">
    <source>
        <dbReference type="Pfam" id="PF12867"/>
    </source>
</evidence>
<dbReference type="Pfam" id="PF12867">
    <property type="entry name" value="DinB_2"/>
    <property type="match status" value="1"/>
</dbReference>
<dbReference type="InterPro" id="IPR034660">
    <property type="entry name" value="DinB/YfiT-like"/>
</dbReference>
<organism evidence="2 3">
    <name type="scientific">Archangium minus</name>
    <dbReference type="NCBI Taxonomy" id="83450"/>
    <lineage>
        <taxon>Bacteria</taxon>
        <taxon>Pseudomonadati</taxon>
        <taxon>Myxococcota</taxon>
        <taxon>Myxococcia</taxon>
        <taxon>Myxococcales</taxon>
        <taxon>Cystobacterineae</taxon>
        <taxon>Archangiaceae</taxon>
        <taxon>Archangium</taxon>
    </lineage>
</organism>
<protein>
    <submittedName>
        <fullName evidence="2">DinB family protein</fullName>
    </submittedName>
</protein>
<evidence type="ECO:0000313" key="3">
    <source>
        <dbReference type="Proteomes" id="UP001611383"/>
    </source>
</evidence>
<name>A0ABY9WVV6_9BACT</name>
<dbReference type="EMBL" id="CP043494">
    <property type="protein sequence ID" value="WNG47197.1"/>
    <property type="molecule type" value="Genomic_DNA"/>
</dbReference>
<dbReference type="SUPFAM" id="SSF109854">
    <property type="entry name" value="DinB/YfiT-like putative metalloenzymes"/>
    <property type="match status" value="1"/>
</dbReference>
<dbReference type="RefSeq" id="WP_395824614.1">
    <property type="nucleotide sequence ID" value="NZ_CP043494.1"/>
</dbReference>
<gene>
    <name evidence="2" type="ORF">F0U60_26015</name>
</gene>
<dbReference type="InterPro" id="IPR024775">
    <property type="entry name" value="DinB-like"/>
</dbReference>
<dbReference type="Proteomes" id="UP001611383">
    <property type="component" value="Chromosome"/>
</dbReference>
<keyword evidence="3" id="KW-1185">Reference proteome</keyword>
<reference evidence="2 3" key="1">
    <citation type="submission" date="2019-08" db="EMBL/GenBank/DDBJ databases">
        <title>Archangium and Cystobacter genomes.</title>
        <authorList>
            <person name="Chen I.-C.K."/>
            <person name="Wielgoss S."/>
        </authorList>
    </citation>
    <scope>NUCLEOTIDE SEQUENCE [LARGE SCALE GENOMIC DNA]</scope>
    <source>
        <strain evidence="2 3">Cbm 6</strain>
    </source>
</reference>
<proteinExistence type="predicted"/>
<accession>A0ABY9WVV6</accession>
<feature type="domain" description="DinB-like" evidence="1">
    <location>
        <begin position="12"/>
        <end position="160"/>
    </location>
</feature>
<evidence type="ECO:0000313" key="2">
    <source>
        <dbReference type="EMBL" id="WNG47197.1"/>
    </source>
</evidence>